<evidence type="ECO:0000259" key="2">
    <source>
        <dbReference type="PROSITE" id="PS50191"/>
    </source>
</evidence>
<dbReference type="EMBL" id="JAECZO010000058">
    <property type="protein sequence ID" value="KAK7195643.1"/>
    <property type="molecule type" value="Genomic_DNA"/>
</dbReference>
<dbReference type="PANTHER" id="PTHR46384:SF1">
    <property type="entry name" value="MOTILE SPERM DOMAIN-CONTAINING PROTEIN 2"/>
    <property type="match status" value="1"/>
</dbReference>
<feature type="region of interest" description="Disordered" evidence="1">
    <location>
        <begin position="339"/>
        <end position="370"/>
    </location>
</feature>
<dbReference type="InterPro" id="IPR053012">
    <property type="entry name" value="ER-organelle_contact"/>
</dbReference>
<feature type="region of interest" description="Disordered" evidence="1">
    <location>
        <begin position="461"/>
        <end position="496"/>
    </location>
</feature>
<dbReference type="Gene3D" id="3.40.525.10">
    <property type="entry name" value="CRAL-TRIO lipid binding domain"/>
    <property type="match status" value="1"/>
</dbReference>
<dbReference type="InterPro" id="IPR036865">
    <property type="entry name" value="CRAL-TRIO_dom_sf"/>
</dbReference>
<reference evidence="3 4" key="1">
    <citation type="journal article" date="2021" name="MBio">
        <title>A New Model Trypanosomatid, Novymonas esmeraldas: Genomic Perception of Its 'Candidatus Pandoraea novymonadis' Endosymbiont.</title>
        <authorList>
            <person name="Zakharova A."/>
            <person name="Saura A."/>
            <person name="Butenko A."/>
            <person name="Podesvova L."/>
            <person name="Warmusova S."/>
            <person name="Kostygov A.Y."/>
            <person name="Nenarokova A."/>
            <person name="Lukes J."/>
            <person name="Opperdoes F.R."/>
            <person name="Yurchenko V."/>
        </authorList>
    </citation>
    <scope>NUCLEOTIDE SEQUENCE [LARGE SCALE GENOMIC DNA]</scope>
    <source>
        <strain evidence="3 4">E262AT.01</strain>
    </source>
</reference>
<dbReference type="Proteomes" id="UP001430356">
    <property type="component" value="Unassembled WGS sequence"/>
</dbReference>
<organism evidence="3 4">
    <name type="scientific">Novymonas esmeraldas</name>
    <dbReference type="NCBI Taxonomy" id="1808958"/>
    <lineage>
        <taxon>Eukaryota</taxon>
        <taxon>Discoba</taxon>
        <taxon>Euglenozoa</taxon>
        <taxon>Kinetoplastea</taxon>
        <taxon>Metakinetoplastina</taxon>
        <taxon>Trypanosomatida</taxon>
        <taxon>Trypanosomatidae</taxon>
        <taxon>Novymonas</taxon>
    </lineage>
</organism>
<dbReference type="Pfam" id="PF00650">
    <property type="entry name" value="CRAL_TRIO"/>
    <property type="match status" value="1"/>
</dbReference>
<feature type="domain" description="CRAL-TRIO" evidence="2">
    <location>
        <begin position="107"/>
        <end position="315"/>
    </location>
</feature>
<evidence type="ECO:0000256" key="1">
    <source>
        <dbReference type="SAM" id="MobiDB-lite"/>
    </source>
</evidence>
<feature type="region of interest" description="Disordered" evidence="1">
    <location>
        <begin position="177"/>
        <end position="203"/>
    </location>
</feature>
<name>A0AAW0EN81_9TRYP</name>
<feature type="compositionally biased region" description="Low complexity" evidence="1">
    <location>
        <begin position="410"/>
        <end position="423"/>
    </location>
</feature>
<evidence type="ECO:0000313" key="4">
    <source>
        <dbReference type="Proteomes" id="UP001430356"/>
    </source>
</evidence>
<feature type="compositionally biased region" description="Low complexity" evidence="1">
    <location>
        <begin position="349"/>
        <end position="366"/>
    </location>
</feature>
<feature type="region of interest" description="Disordered" evidence="1">
    <location>
        <begin position="408"/>
        <end position="437"/>
    </location>
</feature>
<dbReference type="PANTHER" id="PTHR46384">
    <property type="entry name" value="MOTILE SPERM DOMAIN-CONTAINING PROTEIN 2"/>
    <property type="match status" value="1"/>
</dbReference>
<dbReference type="InterPro" id="IPR001251">
    <property type="entry name" value="CRAL-TRIO_dom"/>
</dbReference>
<dbReference type="SUPFAM" id="SSF52087">
    <property type="entry name" value="CRAL/TRIO domain"/>
    <property type="match status" value="1"/>
</dbReference>
<gene>
    <name evidence="3" type="ORF">NESM_000493500</name>
</gene>
<dbReference type="CDD" id="cd00170">
    <property type="entry name" value="SEC14"/>
    <property type="match status" value="1"/>
</dbReference>
<dbReference type="AlphaFoldDB" id="A0AAW0EN81"/>
<sequence length="678" mass="71849">MSTEQQRLKRTHREAVVLAETKQQLGFPGPAAAASPVTAHEGAAALQSSEEDAAAREVYAAYGLSMAAVNAYLLRYLRSKHLSIDDTIAKLRRRRVFERTLPTLSVTPTTVAALRSGAFHLLDNDLEGRPVLYIDVSAFSLPTLELDEAQRLLVILLEFIQAQCLLNNNNDAAELQRRQCQRSTKDDADAAQTPASTASKGGATVQEAEAETVRHVQQFTLLVNEEGASWLSQESLLKNSSTFFSMFPKYYPLMLGSILVLGASLEIRMAIKACVGSGPAEIRDAVQMIERADLPRFLDARTIPVELGGSKQVVGSAMNLSEAVLRHWFTLTSQMEDERVGGNAGGAGATAATTTTTTTTPATSAAQVDAAPPSVLPRPLYVPPPPLGTTQRHISLHRHAIELQHLSSSGGAEPAVAAAAAQRRPQKAGGGSSTRSRRAITSLSAAAAAATAAVASTTLRGDANTDDGVCSALSGADDDDDDDGRRAELHSPSFSGGVQTNQLYTAASSLAGSMAVEAEMLHSGLGSKSSSPLQTRLGGSMAGATSAVTVSREEVARFTDHPEEALAALRLERARRQRAEQALQFRDLGVALDLRNASTVERELAAIHHDLNVLVAEVLVKAEAAGRRQKTPPSFSQMLDLTLTALDTATRTSSTVPAMALAVPVQRDLVSSGCCSFM</sequence>
<evidence type="ECO:0000313" key="3">
    <source>
        <dbReference type="EMBL" id="KAK7195643.1"/>
    </source>
</evidence>
<accession>A0AAW0EN81</accession>
<protein>
    <submittedName>
        <fullName evidence="3">CRAL/TRIO domain containing protein</fullName>
    </submittedName>
</protein>
<dbReference type="GO" id="GO:0012505">
    <property type="term" value="C:endomembrane system"/>
    <property type="evidence" value="ECO:0007669"/>
    <property type="project" value="TreeGrafter"/>
</dbReference>
<keyword evidence="4" id="KW-1185">Reference proteome</keyword>
<dbReference type="PROSITE" id="PS50191">
    <property type="entry name" value="CRAL_TRIO"/>
    <property type="match status" value="1"/>
</dbReference>
<proteinExistence type="predicted"/>
<dbReference type="GO" id="GO:0140284">
    <property type="term" value="C:endoplasmic reticulum-endosome membrane contact site"/>
    <property type="evidence" value="ECO:0007669"/>
    <property type="project" value="TreeGrafter"/>
</dbReference>
<comment type="caution">
    <text evidence="3">The sequence shown here is derived from an EMBL/GenBank/DDBJ whole genome shotgun (WGS) entry which is preliminary data.</text>
</comment>